<protein>
    <submittedName>
        <fullName evidence="2">Uncharacterized protein</fullName>
    </submittedName>
</protein>
<evidence type="ECO:0000313" key="3">
    <source>
        <dbReference type="Proteomes" id="UP000039865"/>
    </source>
</evidence>
<keyword evidence="3" id="KW-1185">Reference proteome</keyword>
<proteinExistence type="predicted"/>
<evidence type="ECO:0000313" key="2">
    <source>
        <dbReference type="EMBL" id="CDW91426.1"/>
    </source>
</evidence>
<sequence>MYKLKPLLVIGFAYQLAAQQFTISSFVQTIDDCLRFGELIDYTYNLDITASLQKPYGNQYELVQCDFAGICPDSILKTTCVWQRYLSVDCSGSTNSPRIKIFSNSLPNHCYFAQTSYPIGSSSSYNAYGFDVAFNQMIGSMAIASQYGEDETVYKTNLRTETDLNSQLCSDSWSKASEVDSAAGYNEFIWDTNADQATGQWITEANAPNYPLLRMPNSNRIVGIALNGVFFFTGTSEQGYDAFFPKNYNLGGKVDKVAVDQCLGSAQSHNTYRYHMYSPCIYTGISLRDFPASCSLIASCDEDVTVYATKNTPVERRTITPIGLAKDGRVIYGPFKMNGDLWQPCDVDVCNGRLFGTSYGYVTTMFHPYTISCFGPGNKLYHAKVGCSQRPRECTNAVSLFSSFVISFGFIMGALALIF</sequence>
<gene>
    <name evidence="2" type="primary">Contig4379.g4679</name>
    <name evidence="2" type="ORF">STYLEM_20581</name>
</gene>
<keyword evidence="1" id="KW-0472">Membrane</keyword>
<feature type="transmembrane region" description="Helical" evidence="1">
    <location>
        <begin position="397"/>
        <end position="418"/>
    </location>
</feature>
<dbReference type="InParanoid" id="A0A078BB59"/>
<reference evidence="2 3" key="1">
    <citation type="submission" date="2014-06" db="EMBL/GenBank/DDBJ databases">
        <authorList>
            <person name="Swart Estienne"/>
        </authorList>
    </citation>
    <scope>NUCLEOTIDE SEQUENCE [LARGE SCALE GENOMIC DNA]</scope>
    <source>
        <strain evidence="2 3">130c</strain>
    </source>
</reference>
<dbReference type="EMBL" id="CCKQ01019412">
    <property type="protein sequence ID" value="CDW91426.1"/>
    <property type="molecule type" value="Genomic_DNA"/>
</dbReference>
<keyword evidence="1" id="KW-1133">Transmembrane helix</keyword>
<dbReference type="Proteomes" id="UP000039865">
    <property type="component" value="Unassembled WGS sequence"/>
</dbReference>
<name>A0A078BB59_STYLE</name>
<organism evidence="2 3">
    <name type="scientific">Stylonychia lemnae</name>
    <name type="common">Ciliate</name>
    <dbReference type="NCBI Taxonomy" id="5949"/>
    <lineage>
        <taxon>Eukaryota</taxon>
        <taxon>Sar</taxon>
        <taxon>Alveolata</taxon>
        <taxon>Ciliophora</taxon>
        <taxon>Intramacronucleata</taxon>
        <taxon>Spirotrichea</taxon>
        <taxon>Stichotrichia</taxon>
        <taxon>Sporadotrichida</taxon>
        <taxon>Oxytrichidae</taxon>
        <taxon>Stylonychinae</taxon>
        <taxon>Stylonychia</taxon>
    </lineage>
</organism>
<evidence type="ECO:0000256" key="1">
    <source>
        <dbReference type="SAM" id="Phobius"/>
    </source>
</evidence>
<accession>A0A078BB59</accession>
<keyword evidence="1" id="KW-0812">Transmembrane</keyword>
<dbReference type="AlphaFoldDB" id="A0A078BB59"/>